<dbReference type="Pfam" id="PF00036">
    <property type="entry name" value="EF-hand_1"/>
    <property type="match status" value="1"/>
</dbReference>
<feature type="domain" description="EF-hand" evidence="7">
    <location>
        <begin position="194"/>
        <end position="229"/>
    </location>
</feature>
<dbReference type="CDD" id="cd00051">
    <property type="entry name" value="EFh"/>
    <property type="match status" value="2"/>
</dbReference>
<dbReference type="GO" id="GO:0005509">
    <property type="term" value="F:calcium ion binding"/>
    <property type="evidence" value="ECO:0007669"/>
    <property type="project" value="InterPro"/>
</dbReference>
<proteinExistence type="inferred from homology"/>
<keyword evidence="3" id="KW-0479">Metal-binding</keyword>
<evidence type="ECO:0000256" key="2">
    <source>
        <dbReference type="ARBA" id="ARBA00022707"/>
    </source>
</evidence>
<evidence type="ECO:0000256" key="3">
    <source>
        <dbReference type="ARBA" id="ARBA00022723"/>
    </source>
</evidence>
<name>A0A0V0ZE66_9BILA</name>
<dbReference type="PROSITE" id="PS00018">
    <property type="entry name" value="EF_HAND_1"/>
    <property type="match status" value="3"/>
</dbReference>
<dbReference type="OrthoDB" id="191686at2759"/>
<accession>A0A0V0ZE66</accession>
<evidence type="ECO:0000313" key="8">
    <source>
        <dbReference type="EMBL" id="KRY10684.1"/>
    </source>
</evidence>
<keyword evidence="9" id="KW-1185">Reference proteome</keyword>
<dbReference type="AlphaFoldDB" id="A0A0V0ZE66"/>
<evidence type="ECO:0000256" key="4">
    <source>
        <dbReference type="ARBA" id="ARBA00022737"/>
    </source>
</evidence>
<dbReference type="SMART" id="SM00054">
    <property type="entry name" value="EFh"/>
    <property type="match status" value="3"/>
</dbReference>
<evidence type="ECO:0000313" key="9">
    <source>
        <dbReference type="Proteomes" id="UP000054783"/>
    </source>
</evidence>
<dbReference type="FunFam" id="1.10.238.10:FF:000009">
    <property type="entry name" value="Visinin-like protein 1"/>
    <property type="match status" value="1"/>
</dbReference>
<evidence type="ECO:0000259" key="7">
    <source>
        <dbReference type="PROSITE" id="PS50222"/>
    </source>
</evidence>
<dbReference type="PANTHER" id="PTHR23055">
    <property type="entry name" value="CALCIUM BINDING PROTEINS"/>
    <property type="match status" value="1"/>
</dbReference>
<evidence type="ECO:0000256" key="5">
    <source>
        <dbReference type="ARBA" id="ARBA00022837"/>
    </source>
</evidence>
<sequence>MAFGFTLGVQAYSCQALVLPKTSSMDVELLVVNTLLCISLTATDVLHCIVMGQKGSKLRPEAIEDIRQCTEFTEMEIQEWYKGFMKDCPYGHLTAEEFKKIYAYLFPYGDASKFAEHVFRIFDSNGDGSIDFREFMCALSITTRGRVEQKLEWAFRMYDVDGDGYISRQEMLDVVSAIYKMIGNVLKIPDDEATPEKKTDKIFKAMDKNADGLLSLEEFIRGAKSDKSIVRLLEEEFKNLNRFVNTLNICMIRMECGNGFIVTSFCTKSDWSVCQ</sequence>
<keyword evidence="5" id="KW-0106">Calcium</keyword>
<dbReference type="STRING" id="990121.A0A0V0ZE66"/>
<gene>
    <name evidence="8" type="primary">Nca</name>
    <name evidence="8" type="ORF">T12_5232</name>
</gene>
<evidence type="ECO:0000256" key="6">
    <source>
        <dbReference type="ARBA" id="ARBA00023288"/>
    </source>
</evidence>
<dbReference type="InterPro" id="IPR018247">
    <property type="entry name" value="EF_Hand_1_Ca_BS"/>
</dbReference>
<feature type="non-terminal residue" evidence="8">
    <location>
        <position position="275"/>
    </location>
</feature>
<dbReference type="SUPFAM" id="SSF47473">
    <property type="entry name" value="EF-hand"/>
    <property type="match status" value="1"/>
</dbReference>
<dbReference type="InterPro" id="IPR011992">
    <property type="entry name" value="EF-hand-dom_pair"/>
</dbReference>
<dbReference type="PROSITE" id="PS50222">
    <property type="entry name" value="EF_HAND_2"/>
    <property type="match status" value="3"/>
</dbReference>
<dbReference type="PRINTS" id="PR00450">
    <property type="entry name" value="RECOVERIN"/>
</dbReference>
<feature type="domain" description="EF-hand" evidence="7">
    <location>
        <begin position="146"/>
        <end position="181"/>
    </location>
</feature>
<dbReference type="InterPro" id="IPR002048">
    <property type="entry name" value="EF_hand_dom"/>
</dbReference>
<evidence type="ECO:0000256" key="1">
    <source>
        <dbReference type="ARBA" id="ARBA00006049"/>
    </source>
</evidence>
<feature type="domain" description="EF-hand" evidence="7">
    <location>
        <begin position="110"/>
        <end position="145"/>
    </location>
</feature>
<comment type="similarity">
    <text evidence="1">Belongs to the recoverin family.</text>
</comment>
<dbReference type="InterPro" id="IPR028846">
    <property type="entry name" value="Recoverin"/>
</dbReference>
<protein>
    <submittedName>
        <fullName evidence="8">Neurocalcin-like protein</fullName>
    </submittedName>
</protein>
<dbReference type="Pfam" id="PF13499">
    <property type="entry name" value="EF-hand_7"/>
    <property type="match status" value="1"/>
</dbReference>
<dbReference type="Proteomes" id="UP000054783">
    <property type="component" value="Unassembled WGS sequence"/>
</dbReference>
<organism evidence="8 9">
    <name type="scientific">Trichinella patagoniensis</name>
    <dbReference type="NCBI Taxonomy" id="990121"/>
    <lineage>
        <taxon>Eukaryota</taxon>
        <taxon>Metazoa</taxon>
        <taxon>Ecdysozoa</taxon>
        <taxon>Nematoda</taxon>
        <taxon>Enoplea</taxon>
        <taxon>Dorylaimia</taxon>
        <taxon>Trichinellida</taxon>
        <taxon>Trichinellidae</taxon>
        <taxon>Trichinella</taxon>
    </lineage>
</organism>
<dbReference type="PANTHER" id="PTHR23055:SF178">
    <property type="entry name" value="NEUROCALCIN HOMOLOG"/>
    <property type="match status" value="1"/>
</dbReference>
<keyword evidence="4" id="KW-0677">Repeat</keyword>
<keyword evidence="6" id="KW-0449">Lipoprotein</keyword>
<dbReference type="EMBL" id="JYDQ01000220">
    <property type="protein sequence ID" value="KRY10684.1"/>
    <property type="molecule type" value="Genomic_DNA"/>
</dbReference>
<reference evidence="8 9" key="1">
    <citation type="submission" date="2015-01" db="EMBL/GenBank/DDBJ databases">
        <title>Evolution of Trichinella species and genotypes.</title>
        <authorList>
            <person name="Korhonen P.K."/>
            <person name="Edoardo P."/>
            <person name="Giuseppe L.R."/>
            <person name="Gasser R.B."/>
        </authorList>
    </citation>
    <scope>NUCLEOTIDE SEQUENCE [LARGE SCALE GENOMIC DNA]</scope>
    <source>
        <strain evidence="8">ISS2496</strain>
    </source>
</reference>
<dbReference type="Gene3D" id="1.10.238.10">
    <property type="entry name" value="EF-hand"/>
    <property type="match status" value="1"/>
</dbReference>
<comment type="caution">
    <text evidence="8">The sequence shown here is derived from an EMBL/GenBank/DDBJ whole genome shotgun (WGS) entry which is preliminary data.</text>
</comment>
<keyword evidence="2" id="KW-0519">Myristate</keyword>